<dbReference type="Gene3D" id="3.40.50.150">
    <property type="entry name" value="Vaccinia Virus protein VP39"/>
    <property type="match status" value="1"/>
</dbReference>
<name>X7F3Q3_9RHOB</name>
<keyword evidence="2" id="KW-1185">Reference proteome</keyword>
<dbReference type="STRING" id="1449351.RISW2_20770"/>
<dbReference type="GO" id="GO:0008757">
    <property type="term" value="F:S-adenosylmethionine-dependent methyltransferase activity"/>
    <property type="evidence" value="ECO:0007669"/>
    <property type="project" value="InterPro"/>
</dbReference>
<dbReference type="EMBL" id="JAME01000065">
    <property type="protein sequence ID" value="ETX26684.1"/>
    <property type="molecule type" value="Genomic_DNA"/>
</dbReference>
<keyword evidence="1" id="KW-0489">Methyltransferase</keyword>
<gene>
    <name evidence="1" type="ORF">RISW2_20770</name>
</gene>
<dbReference type="InterPro" id="IPR029063">
    <property type="entry name" value="SAM-dependent_MTases_sf"/>
</dbReference>
<sequence>MDHLQRLYAGTDDPWSFRESAYEQARFRATAAALPRPRYAAALEIGCGNGELARHLAPRCERYHGVDAVEAALAAARCRVPGATFSRLFLPAPLPAGPFDLILLSEILYFLDAAGLQALGREVRRRPAADVVCVTWRGPTGHPLQGEEALARFVAASGRTFARRDSPRGCRIDVARGHP</sequence>
<dbReference type="InterPro" id="IPR008715">
    <property type="entry name" value="SAM-MeTfrase_NodS-like"/>
</dbReference>
<dbReference type="PATRIC" id="fig|1449351.3.peg.4424"/>
<dbReference type="GO" id="GO:0032259">
    <property type="term" value="P:methylation"/>
    <property type="evidence" value="ECO:0007669"/>
    <property type="project" value="UniProtKB-KW"/>
</dbReference>
<keyword evidence="1" id="KW-0808">Transferase</keyword>
<organism evidence="1 2">
    <name type="scientific">Roseivivax isoporae LMG 25204</name>
    <dbReference type="NCBI Taxonomy" id="1449351"/>
    <lineage>
        <taxon>Bacteria</taxon>
        <taxon>Pseudomonadati</taxon>
        <taxon>Pseudomonadota</taxon>
        <taxon>Alphaproteobacteria</taxon>
        <taxon>Rhodobacterales</taxon>
        <taxon>Roseobacteraceae</taxon>
        <taxon>Roseivivax</taxon>
    </lineage>
</organism>
<comment type="caution">
    <text evidence="1">The sequence shown here is derived from an EMBL/GenBank/DDBJ whole genome shotgun (WGS) entry which is preliminary data.</text>
</comment>
<protein>
    <submittedName>
        <fullName evidence="1">Methyltransferase</fullName>
    </submittedName>
</protein>
<evidence type="ECO:0000313" key="2">
    <source>
        <dbReference type="Proteomes" id="UP000023430"/>
    </source>
</evidence>
<dbReference type="GO" id="GO:0009312">
    <property type="term" value="P:oligosaccharide biosynthetic process"/>
    <property type="evidence" value="ECO:0007669"/>
    <property type="project" value="InterPro"/>
</dbReference>
<proteinExistence type="predicted"/>
<dbReference type="Proteomes" id="UP000023430">
    <property type="component" value="Unassembled WGS sequence"/>
</dbReference>
<dbReference type="SUPFAM" id="SSF53335">
    <property type="entry name" value="S-adenosyl-L-methionine-dependent methyltransferases"/>
    <property type="match status" value="1"/>
</dbReference>
<dbReference type="Pfam" id="PF05401">
    <property type="entry name" value="NodS"/>
    <property type="match status" value="1"/>
</dbReference>
<accession>X7F3Q3</accession>
<evidence type="ECO:0000313" key="1">
    <source>
        <dbReference type="EMBL" id="ETX26684.1"/>
    </source>
</evidence>
<reference evidence="1 2" key="1">
    <citation type="submission" date="2014-01" db="EMBL/GenBank/DDBJ databases">
        <title>Roseivivax isoporae LMG 25204 Genome Sequencing.</title>
        <authorList>
            <person name="Lai Q."/>
            <person name="Li G."/>
            <person name="Shao Z."/>
        </authorList>
    </citation>
    <scope>NUCLEOTIDE SEQUENCE [LARGE SCALE GENOMIC DNA]</scope>
    <source>
        <strain evidence="1 2">LMG 25204</strain>
    </source>
</reference>
<dbReference type="AlphaFoldDB" id="X7F3Q3"/>
<dbReference type="eggNOG" id="COG0500">
    <property type="taxonomic scope" value="Bacteria"/>
</dbReference>